<proteinExistence type="predicted"/>
<keyword evidence="2" id="KW-1185">Reference proteome</keyword>
<name>A0ABP8N9A0_9BACT</name>
<dbReference type="Proteomes" id="UP001500067">
    <property type="component" value="Unassembled WGS sequence"/>
</dbReference>
<reference evidence="2" key="1">
    <citation type="journal article" date="2019" name="Int. J. Syst. Evol. Microbiol.">
        <title>The Global Catalogue of Microorganisms (GCM) 10K type strain sequencing project: providing services to taxonomists for standard genome sequencing and annotation.</title>
        <authorList>
            <consortium name="The Broad Institute Genomics Platform"/>
            <consortium name="The Broad Institute Genome Sequencing Center for Infectious Disease"/>
            <person name="Wu L."/>
            <person name="Ma J."/>
        </authorList>
    </citation>
    <scope>NUCLEOTIDE SEQUENCE [LARGE SCALE GENOMIC DNA]</scope>
    <source>
        <strain evidence="2">JCM 32105</strain>
    </source>
</reference>
<evidence type="ECO:0000313" key="2">
    <source>
        <dbReference type="Proteomes" id="UP001500067"/>
    </source>
</evidence>
<accession>A0ABP8N9A0</accession>
<dbReference type="EMBL" id="BAABFA010000008">
    <property type="protein sequence ID" value="GAA4463475.1"/>
    <property type="molecule type" value="Genomic_DNA"/>
</dbReference>
<organism evidence="1 2">
    <name type="scientific">Nemorincola caseinilytica</name>
    <dbReference type="NCBI Taxonomy" id="2054315"/>
    <lineage>
        <taxon>Bacteria</taxon>
        <taxon>Pseudomonadati</taxon>
        <taxon>Bacteroidota</taxon>
        <taxon>Chitinophagia</taxon>
        <taxon>Chitinophagales</taxon>
        <taxon>Chitinophagaceae</taxon>
        <taxon>Nemorincola</taxon>
    </lineage>
</organism>
<protein>
    <recommendedName>
        <fullName evidence="3">DUF4402 domain-containing protein</fullName>
    </recommendedName>
</protein>
<sequence length="191" mass="19843">MREHMEIQVNRDSKMRCKTGNSKYAMRRPACYMAVLAVLLLASVRGMAQQPPPRPISVSFNPALGLRFGAFFQSPSGGTVTVSPTGVRTSTGGVILADLGYVYGAAHFDITANPGTLVSILNGPDATLTGSGSGSMSMHIGTSFPASPFVTSANPPAYNTITIGGTLTVGSPVANPSGAYSGSFYLTFVQE</sequence>
<comment type="caution">
    <text evidence="1">The sequence shown here is derived from an EMBL/GenBank/DDBJ whole genome shotgun (WGS) entry which is preliminary data.</text>
</comment>
<evidence type="ECO:0008006" key="3">
    <source>
        <dbReference type="Google" id="ProtNLM"/>
    </source>
</evidence>
<dbReference type="Pfam" id="PF14352">
    <property type="entry name" value="DUF4402"/>
    <property type="match status" value="1"/>
</dbReference>
<evidence type="ECO:0000313" key="1">
    <source>
        <dbReference type="EMBL" id="GAA4463475.1"/>
    </source>
</evidence>
<dbReference type="InterPro" id="IPR025514">
    <property type="entry name" value="DUF4402"/>
</dbReference>
<gene>
    <name evidence="1" type="ORF">GCM10023093_12030</name>
</gene>